<reference evidence="1" key="1">
    <citation type="submission" date="2020-06" db="EMBL/GenBank/DDBJ databases">
        <title>Legume-microbial interactions unlock mineral nutrients during tropical forest succession.</title>
        <authorList>
            <person name="Epihov D.Z."/>
        </authorList>
    </citation>
    <scope>NUCLEOTIDE SEQUENCE [LARGE SCALE GENOMIC DNA]</scope>
    <source>
        <strain evidence="1">Pan2503</strain>
    </source>
</reference>
<name>A0A7V8NMD0_9BACT</name>
<dbReference type="AlphaFoldDB" id="A0A7V8NMD0"/>
<proteinExistence type="predicted"/>
<keyword evidence="2" id="KW-1185">Reference proteome</keyword>
<evidence type="ECO:0000313" key="2">
    <source>
        <dbReference type="Proteomes" id="UP000567293"/>
    </source>
</evidence>
<comment type="caution">
    <text evidence="1">The sequence shown here is derived from an EMBL/GenBank/DDBJ whole genome shotgun (WGS) entry which is preliminary data.</text>
</comment>
<protein>
    <submittedName>
        <fullName evidence="1">Uncharacterized protein</fullName>
    </submittedName>
</protein>
<organism evidence="1 2">
    <name type="scientific">Candidatus Acidiferrum panamense</name>
    <dbReference type="NCBI Taxonomy" id="2741543"/>
    <lineage>
        <taxon>Bacteria</taxon>
        <taxon>Pseudomonadati</taxon>
        <taxon>Acidobacteriota</taxon>
        <taxon>Terriglobia</taxon>
        <taxon>Candidatus Acidiferrales</taxon>
        <taxon>Candidatus Acidiferrum</taxon>
    </lineage>
</organism>
<evidence type="ECO:0000313" key="1">
    <source>
        <dbReference type="EMBL" id="MBA0083931.1"/>
    </source>
</evidence>
<sequence>MTWCVENADKAPQAGWSREAYYGLGKLALARGDQAKAKDYLRQGGYKDFNSPITLIGAFSEDVASGGTFAPQHIAEVVPGRVHVLTGFEFESVAKAKRLIYLKLMEKNQNTDPFKFMLYSAKIGEQTPRMSGGK</sequence>
<dbReference type="EMBL" id="JACDQQ010000294">
    <property type="protein sequence ID" value="MBA0083931.1"/>
    <property type="molecule type" value="Genomic_DNA"/>
</dbReference>
<gene>
    <name evidence="1" type="ORF">HRJ53_02950</name>
</gene>
<dbReference type="Proteomes" id="UP000567293">
    <property type="component" value="Unassembled WGS sequence"/>
</dbReference>
<accession>A0A7V8NMD0</accession>